<protein>
    <submittedName>
        <fullName evidence="4">Uncharacterized protein</fullName>
    </submittedName>
</protein>
<evidence type="ECO:0000256" key="1">
    <source>
        <dbReference type="SAM" id="Phobius"/>
    </source>
</evidence>
<dbReference type="EMBL" id="LR796920">
    <property type="protein sequence ID" value="CAB4174392.1"/>
    <property type="molecule type" value="Genomic_DNA"/>
</dbReference>
<dbReference type="EMBL" id="LR797127">
    <property type="protein sequence ID" value="CAB4188873.1"/>
    <property type="molecule type" value="Genomic_DNA"/>
</dbReference>
<reference evidence="4" key="1">
    <citation type="submission" date="2020-05" db="EMBL/GenBank/DDBJ databases">
        <authorList>
            <person name="Chiriac C."/>
            <person name="Salcher M."/>
            <person name="Ghai R."/>
            <person name="Kavagutti S V."/>
        </authorList>
    </citation>
    <scope>NUCLEOTIDE SEQUENCE</scope>
</reference>
<dbReference type="EMBL" id="LR796984">
    <property type="protein sequence ID" value="CAB4179757.1"/>
    <property type="molecule type" value="Genomic_DNA"/>
</dbReference>
<sequence length="92" mass="9754">MIDLITVGLFVSFFLAVLSPVFTILSMMGFGGRVVPATTSILLSGVGLFLIEEPFGKQTFLDLAATAFLGSFFLALAERASAYKPSVTTAIK</sequence>
<evidence type="ECO:0000313" key="4">
    <source>
        <dbReference type="EMBL" id="CAB4188873.1"/>
    </source>
</evidence>
<feature type="transmembrane region" description="Helical" evidence="1">
    <location>
        <begin position="7"/>
        <end position="28"/>
    </location>
</feature>
<evidence type="ECO:0000313" key="3">
    <source>
        <dbReference type="EMBL" id="CAB4179757.1"/>
    </source>
</evidence>
<organism evidence="4">
    <name type="scientific">uncultured Caudovirales phage</name>
    <dbReference type="NCBI Taxonomy" id="2100421"/>
    <lineage>
        <taxon>Viruses</taxon>
        <taxon>Duplodnaviria</taxon>
        <taxon>Heunggongvirae</taxon>
        <taxon>Uroviricota</taxon>
        <taxon>Caudoviricetes</taxon>
        <taxon>Peduoviridae</taxon>
        <taxon>Maltschvirus</taxon>
        <taxon>Maltschvirus maltsch</taxon>
    </lineage>
</organism>
<accession>A0A6J5QWQ5</accession>
<keyword evidence="1" id="KW-0812">Transmembrane</keyword>
<keyword evidence="1" id="KW-0472">Membrane</keyword>
<proteinExistence type="predicted"/>
<feature type="transmembrane region" description="Helical" evidence="1">
    <location>
        <begin position="34"/>
        <end position="51"/>
    </location>
</feature>
<gene>
    <name evidence="3" type="ORF">UFOVP1035_35</name>
    <name evidence="4" type="ORF">UFOVP1181_141</name>
    <name evidence="2" type="ORF">UFOVP965_39</name>
</gene>
<feature type="transmembrane region" description="Helical" evidence="1">
    <location>
        <begin position="60"/>
        <end position="77"/>
    </location>
</feature>
<evidence type="ECO:0000313" key="2">
    <source>
        <dbReference type="EMBL" id="CAB4174392.1"/>
    </source>
</evidence>
<name>A0A6J5QWQ5_9CAUD</name>
<keyword evidence="1" id="KW-1133">Transmembrane helix</keyword>